<feature type="region of interest" description="Disordered" evidence="8">
    <location>
        <begin position="359"/>
        <end position="379"/>
    </location>
</feature>
<evidence type="ECO:0000313" key="11">
    <source>
        <dbReference type="EMBL" id="KXZ47737.1"/>
    </source>
</evidence>
<feature type="transmembrane region" description="Helical" evidence="9">
    <location>
        <begin position="210"/>
        <end position="227"/>
    </location>
</feature>
<feature type="compositionally biased region" description="Polar residues" evidence="8">
    <location>
        <begin position="258"/>
        <end position="271"/>
    </location>
</feature>
<dbReference type="PANTHER" id="PTHR31503">
    <property type="entry name" value="VACUOLAR CALCIUM ION TRANSPORTER"/>
    <property type="match status" value="1"/>
</dbReference>
<evidence type="ECO:0000256" key="3">
    <source>
        <dbReference type="ARBA" id="ARBA00022449"/>
    </source>
</evidence>
<sequence>MAMSMQQFKAEARAFFLDSWKLNILMAALPFAFLARYTGWGDGATFTLSCIALVPLAERLGFVTEQLAMYTSDTLGGLLNATFGNATEMIISGKMPAVFSVDPAFALPCPIAAFAMIEAKQQGPEGRKTFLRVVQLSLLGSVVSNLLLVMGTAFVAGGFKTKVQKFSQAGVNVNAGMLVLATFAIMLPSMLDATHSEVRSNRSELNLSRFESVCMLLCYCLFLYFQLKSHKHLFEEGESGSDAGADPEGANTGGAGSTRRSSLNGGANTPPLSGGGAGSLRSGMDRTGSEGDLEAMGVGGGLKRSFSEGRDRDRERNGRAVASIEMFEKQRTSSGRSAGKGGSRDVERLPLVLAADRSGGLATAEEEEADANSKAGSEGSEEELVLSKAGCFLWLTGVTIFIAFLSEFVTDAIKGASKSLGVPMPFLTTILLPIVGNAAEHASAIVFAYKNRIEIALGVAVGSSTQVSMMVVPFCVLLAWTMGLPLDLNFNSFESSVLFGCVLLAVLVIQDGQANYLKGILLLLTYFFIGAGFWCHKDTDLTNAE</sequence>
<keyword evidence="5 9" id="KW-1133">Transmembrane helix</keyword>
<protein>
    <recommendedName>
        <fullName evidence="10">Sodium/calcium exchanger membrane region domain-containing protein</fullName>
    </recommendedName>
</protein>
<dbReference type="GO" id="GO:0006874">
    <property type="term" value="P:intracellular calcium ion homeostasis"/>
    <property type="evidence" value="ECO:0007669"/>
    <property type="project" value="TreeGrafter"/>
</dbReference>
<comment type="caution">
    <text evidence="11">The sequence shown here is derived from an EMBL/GenBank/DDBJ whole genome shotgun (WGS) entry which is preliminary data.</text>
</comment>
<keyword evidence="2" id="KW-0813">Transport</keyword>
<dbReference type="InterPro" id="IPR004837">
    <property type="entry name" value="NaCa_Exmemb"/>
</dbReference>
<feature type="transmembrane region" description="Helical" evidence="9">
    <location>
        <begin position="492"/>
        <end position="509"/>
    </location>
</feature>
<comment type="subcellular location">
    <subcellularLocation>
        <location evidence="1">Endomembrane system</location>
        <topology evidence="1">Multi-pass membrane protein</topology>
    </subcellularLocation>
</comment>
<feature type="transmembrane region" description="Helical" evidence="9">
    <location>
        <begin position="137"/>
        <end position="159"/>
    </location>
</feature>
<keyword evidence="6" id="KW-0406">Ion transport</keyword>
<feature type="transmembrane region" description="Helical" evidence="9">
    <location>
        <begin position="426"/>
        <end position="449"/>
    </location>
</feature>
<keyword evidence="4 9" id="KW-0812">Transmembrane</keyword>
<gene>
    <name evidence="11" type="ORF">GPECTOR_33g619</name>
</gene>
<keyword evidence="7 9" id="KW-0472">Membrane</keyword>
<dbReference type="AlphaFoldDB" id="A0A150GD14"/>
<evidence type="ECO:0000256" key="1">
    <source>
        <dbReference type="ARBA" id="ARBA00004127"/>
    </source>
</evidence>
<evidence type="ECO:0000256" key="8">
    <source>
        <dbReference type="SAM" id="MobiDB-lite"/>
    </source>
</evidence>
<dbReference type="Gene3D" id="1.20.1420.30">
    <property type="entry name" value="NCX, central ion-binding region"/>
    <property type="match status" value="2"/>
</dbReference>
<dbReference type="GO" id="GO:0012505">
    <property type="term" value="C:endomembrane system"/>
    <property type="evidence" value="ECO:0007669"/>
    <property type="project" value="UniProtKB-SubCell"/>
</dbReference>
<dbReference type="GO" id="GO:0009705">
    <property type="term" value="C:plant-type vacuole membrane"/>
    <property type="evidence" value="ECO:0007669"/>
    <property type="project" value="TreeGrafter"/>
</dbReference>
<feature type="domain" description="Sodium/calcium exchanger membrane region" evidence="10">
    <location>
        <begin position="133"/>
        <end position="227"/>
    </location>
</feature>
<feature type="compositionally biased region" description="Basic and acidic residues" evidence="8">
    <location>
        <begin position="305"/>
        <end position="318"/>
    </location>
</feature>
<feature type="transmembrane region" description="Helical" evidence="9">
    <location>
        <begin position="516"/>
        <end position="534"/>
    </location>
</feature>
<reference evidence="12" key="1">
    <citation type="journal article" date="2016" name="Nat. Commun.">
        <title>The Gonium pectorale genome demonstrates co-option of cell cycle regulation during the evolution of multicellularity.</title>
        <authorList>
            <person name="Hanschen E.R."/>
            <person name="Marriage T.N."/>
            <person name="Ferris P.J."/>
            <person name="Hamaji T."/>
            <person name="Toyoda A."/>
            <person name="Fujiyama A."/>
            <person name="Neme R."/>
            <person name="Noguchi H."/>
            <person name="Minakuchi Y."/>
            <person name="Suzuki M."/>
            <person name="Kawai-Toyooka H."/>
            <person name="Smith D.R."/>
            <person name="Sparks H."/>
            <person name="Anderson J."/>
            <person name="Bakaric R."/>
            <person name="Luria V."/>
            <person name="Karger A."/>
            <person name="Kirschner M.W."/>
            <person name="Durand P.M."/>
            <person name="Michod R.E."/>
            <person name="Nozaki H."/>
            <person name="Olson B.J."/>
        </authorList>
    </citation>
    <scope>NUCLEOTIDE SEQUENCE [LARGE SCALE GENOMIC DNA]</scope>
    <source>
        <strain evidence="12">NIES-2863</strain>
    </source>
</reference>
<evidence type="ECO:0000313" key="12">
    <source>
        <dbReference type="Proteomes" id="UP000075714"/>
    </source>
</evidence>
<dbReference type="InterPro" id="IPR004713">
    <property type="entry name" value="CaH_exchang"/>
</dbReference>
<dbReference type="GO" id="GO:0015369">
    <property type="term" value="F:calcium:proton antiporter activity"/>
    <property type="evidence" value="ECO:0007669"/>
    <property type="project" value="UniProtKB-ARBA"/>
</dbReference>
<evidence type="ECO:0000256" key="6">
    <source>
        <dbReference type="ARBA" id="ARBA00023065"/>
    </source>
</evidence>
<evidence type="ECO:0000256" key="4">
    <source>
        <dbReference type="ARBA" id="ARBA00022692"/>
    </source>
</evidence>
<feature type="transmembrane region" description="Helical" evidence="9">
    <location>
        <begin position="456"/>
        <end position="480"/>
    </location>
</feature>
<evidence type="ECO:0000256" key="2">
    <source>
        <dbReference type="ARBA" id="ARBA00022448"/>
    </source>
</evidence>
<evidence type="ECO:0000259" key="10">
    <source>
        <dbReference type="Pfam" id="PF01699"/>
    </source>
</evidence>
<dbReference type="PANTHER" id="PTHR31503:SF22">
    <property type="entry name" value="VACUOLAR CALCIUM ION TRANSPORTER"/>
    <property type="match status" value="1"/>
</dbReference>
<dbReference type="InterPro" id="IPR044880">
    <property type="entry name" value="NCX_ion-bd_dom_sf"/>
</dbReference>
<evidence type="ECO:0000256" key="5">
    <source>
        <dbReference type="ARBA" id="ARBA00022989"/>
    </source>
</evidence>
<dbReference type="Pfam" id="PF01699">
    <property type="entry name" value="Na_Ca_ex"/>
    <property type="match status" value="2"/>
</dbReference>
<name>A0A150GD14_GONPE</name>
<feature type="region of interest" description="Disordered" evidence="8">
    <location>
        <begin position="236"/>
        <end position="343"/>
    </location>
</feature>
<feature type="transmembrane region" description="Helical" evidence="9">
    <location>
        <begin position="171"/>
        <end position="190"/>
    </location>
</feature>
<dbReference type="EMBL" id="LSYV01000034">
    <property type="protein sequence ID" value="KXZ47737.1"/>
    <property type="molecule type" value="Genomic_DNA"/>
</dbReference>
<feature type="domain" description="Sodium/calcium exchanger membrane region" evidence="10">
    <location>
        <begin position="392"/>
        <end position="529"/>
    </location>
</feature>
<keyword evidence="3" id="KW-0050">Antiport</keyword>
<organism evidence="11 12">
    <name type="scientific">Gonium pectorale</name>
    <name type="common">Green alga</name>
    <dbReference type="NCBI Taxonomy" id="33097"/>
    <lineage>
        <taxon>Eukaryota</taxon>
        <taxon>Viridiplantae</taxon>
        <taxon>Chlorophyta</taxon>
        <taxon>core chlorophytes</taxon>
        <taxon>Chlorophyceae</taxon>
        <taxon>CS clade</taxon>
        <taxon>Chlamydomonadales</taxon>
        <taxon>Volvocaceae</taxon>
        <taxon>Gonium</taxon>
    </lineage>
</organism>
<dbReference type="OrthoDB" id="1699231at2759"/>
<evidence type="ECO:0000256" key="7">
    <source>
        <dbReference type="ARBA" id="ARBA00023136"/>
    </source>
</evidence>
<feature type="transmembrane region" description="Helical" evidence="9">
    <location>
        <begin position="97"/>
        <end position="117"/>
    </location>
</feature>
<proteinExistence type="predicted"/>
<keyword evidence="12" id="KW-1185">Reference proteome</keyword>
<evidence type="ECO:0000256" key="9">
    <source>
        <dbReference type="SAM" id="Phobius"/>
    </source>
</evidence>
<accession>A0A150GD14</accession>
<dbReference type="Proteomes" id="UP000075714">
    <property type="component" value="Unassembled WGS sequence"/>
</dbReference>
<feature type="transmembrane region" description="Helical" evidence="9">
    <location>
        <begin position="384"/>
        <end position="406"/>
    </location>
</feature>